<dbReference type="FunFam" id="1.10.150.20:FF:000003">
    <property type="entry name" value="DNA polymerase I"/>
    <property type="match status" value="1"/>
</dbReference>
<dbReference type="Gene3D" id="1.20.1060.10">
    <property type="entry name" value="Taq DNA Polymerase, Chain T, domain 4"/>
    <property type="match status" value="1"/>
</dbReference>
<keyword evidence="4" id="KW-0548">Nucleotidyltransferase</keyword>
<keyword evidence="3" id="KW-0808">Transferase</keyword>
<protein>
    <recommendedName>
        <fullName evidence="2">DNA-directed DNA polymerase</fullName>
        <ecNumber evidence="2">2.7.7.7</ecNumber>
    </recommendedName>
</protein>
<name>A0A2H0N7Y6_9BACT</name>
<evidence type="ECO:0000256" key="5">
    <source>
        <dbReference type="ARBA" id="ARBA00022705"/>
    </source>
</evidence>
<proteinExistence type="inferred from homology"/>
<dbReference type="EMBL" id="PCWO01000020">
    <property type="protein sequence ID" value="PIR05008.1"/>
    <property type="molecule type" value="Genomic_DNA"/>
</dbReference>
<dbReference type="SMART" id="SM00482">
    <property type="entry name" value="POLAc"/>
    <property type="match status" value="1"/>
</dbReference>
<keyword evidence="6" id="KW-0227">DNA damage</keyword>
<comment type="caution">
    <text evidence="13">The sequence shown here is derived from an EMBL/GenBank/DDBJ whole genome shotgun (WGS) entry which is preliminary data.</text>
</comment>
<evidence type="ECO:0000256" key="7">
    <source>
        <dbReference type="ARBA" id="ARBA00022932"/>
    </source>
</evidence>
<dbReference type="InterPro" id="IPR036279">
    <property type="entry name" value="5-3_exonuclease_C_sf"/>
</dbReference>
<dbReference type="CDD" id="cd09898">
    <property type="entry name" value="H3TH_53EXO"/>
    <property type="match status" value="1"/>
</dbReference>
<dbReference type="Pfam" id="PF01367">
    <property type="entry name" value="5_3_exonuc"/>
    <property type="match status" value="1"/>
</dbReference>
<dbReference type="Gene3D" id="1.10.150.20">
    <property type="entry name" value="5' to 3' exonuclease, C-terminal subdomain"/>
    <property type="match status" value="2"/>
</dbReference>
<dbReference type="SUPFAM" id="SSF47807">
    <property type="entry name" value="5' to 3' exonuclease, C-terminal subdomain"/>
    <property type="match status" value="1"/>
</dbReference>
<feature type="domain" description="DNA-directed DNA polymerase family A palm" evidence="12">
    <location>
        <begin position="559"/>
        <end position="675"/>
    </location>
</feature>
<reference evidence="13 14" key="1">
    <citation type="submission" date="2017-09" db="EMBL/GenBank/DDBJ databases">
        <title>Depth-based differentiation of microbial function through sediment-hosted aquifers and enrichment of novel symbionts in the deep terrestrial subsurface.</title>
        <authorList>
            <person name="Probst A.J."/>
            <person name="Ladd B."/>
            <person name="Jarett J.K."/>
            <person name="Geller-Mcgrath D.E."/>
            <person name="Sieber C.M."/>
            <person name="Emerson J.B."/>
            <person name="Anantharaman K."/>
            <person name="Thomas B.C."/>
            <person name="Malmstrom R."/>
            <person name="Stieglmeier M."/>
            <person name="Klingl A."/>
            <person name="Woyke T."/>
            <person name="Ryan C.M."/>
            <person name="Banfield J.F."/>
        </authorList>
    </citation>
    <scope>NUCLEOTIDE SEQUENCE [LARGE SCALE GENOMIC DNA]</scope>
    <source>
        <strain evidence="13">CG11_big_fil_rev_8_21_14_0_20_35_14</strain>
    </source>
</reference>
<dbReference type="PRINTS" id="PR00868">
    <property type="entry name" value="DNAPOLI"/>
</dbReference>
<dbReference type="InterPro" id="IPR036397">
    <property type="entry name" value="RNaseH_sf"/>
</dbReference>
<dbReference type="SUPFAM" id="SSF56672">
    <property type="entry name" value="DNA/RNA polymerases"/>
    <property type="match status" value="1"/>
</dbReference>
<dbReference type="InterPro" id="IPR029060">
    <property type="entry name" value="PIN-like_dom_sf"/>
</dbReference>
<dbReference type="InterPro" id="IPR020045">
    <property type="entry name" value="DNA_polI_H3TH"/>
</dbReference>
<evidence type="ECO:0000313" key="13">
    <source>
        <dbReference type="EMBL" id="PIR05008.1"/>
    </source>
</evidence>
<dbReference type="SMART" id="SM00475">
    <property type="entry name" value="53EXOc"/>
    <property type="match status" value="1"/>
</dbReference>
<evidence type="ECO:0000256" key="9">
    <source>
        <dbReference type="ARBA" id="ARBA00023204"/>
    </source>
</evidence>
<dbReference type="InterPro" id="IPR043502">
    <property type="entry name" value="DNA/RNA_pol_sf"/>
</dbReference>
<keyword evidence="7" id="KW-0239">DNA-directed DNA polymerase</keyword>
<sequence length="675" mass="77129">MKTLVVIDANSLINRTYYALPPFTNSKGEPTGALYGLANILLKMFNEREIDYVMACFDRPEELIRKQVYKDYKAQRGKADDELVAQLIRAKDLFRVFGVKSFEMAGYEADDLIGTAVKKFVSHDLRVIILTGDLDATQLVNDAENIVVESFKKGISEIVLYDESEVFKKFGVRPDQITDYKGLVGDLSDNIKGVPGVGPKTAQALINEFQSIERIYENMTDDKKFNKVRDFKEEAISSKKLATIDGDVPISLGKLDDLKPSKIPNKELIEFASELGFNSLLNRMGATQNNEEEKDLEDEEEMDISKVDFIVSKKDFKKNNNLKVGFDLKKKAWQGLGGPYFDLGIAFWLIDSDVQNYSPEYAFKRFLKKDLEENEESLKKAYVFTLNKLKSNNLWHVFNDIEMPLLPVLAEMEEEGIYVNQKKLKELTEETKKIVLKIEKDIYKISGVNFNIRSPKQLGDVLFKDLGISVKKIKKTSGGSYSTNYDNLIKIKDEHAVIPLVLEYREIFKVLSTYLEPTLEFLRIDERLHTTYVQTGSATGRLSSENPNLQNIPQGTKLSKKFRETFEASKGKVFLAFDYSQMELRILASVANDKKMIEAFREGRDIHTETASHIFKVEPDKVDREMRRMAKVLNFGIVYGMGSMAYAQSAGISRAEAKKHIEDYFIEFKAIKKWH</sequence>
<dbReference type="CDD" id="cd09859">
    <property type="entry name" value="PIN_53EXO"/>
    <property type="match status" value="1"/>
</dbReference>
<dbReference type="InterPro" id="IPR002298">
    <property type="entry name" value="DNA_polymerase_A"/>
</dbReference>
<dbReference type="EC" id="2.7.7.7" evidence="2"/>
<dbReference type="Gene3D" id="3.30.420.10">
    <property type="entry name" value="Ribonuclease H-like superfamily/Ribonuclease H"/>
    <property type="match status" value="1"/>
</dbReference>
<organism evidence="13 14">
    <name type="scientific">Candidatus Liptonbacteria bacterium CG11_big_fil_rev_8_21_14_0_20_35_14</name>
    <dbReference type="NCBI Taxonomy" id="1974634"/>
    <lineage>
        <taxon>Bacteria</taxon>
        <taxon>Candidatus Liptoniibacteriota</taxon>
    </lineage>
</organism>
<dbReference type="InterPro" id="IPR001098">
    <property type="entry name" value="DNA-dir_DNA_pol_A_palm_dom"/>
</dbReference>
<feature type="domain" description="5'-3' exonuclease" evidence="11">
    <location>
        <begin position="1"/>
        <end position="261"/>
    </location>
</feature>
<dbReference type="InterPro" id="IPR002421">
    <property type="entry name" value="5-3_exonuclease"/>
</dbReference>
<keyword evidence="5" id="KW-0235">DNA replication</keyword>
<evidence type="ECO:0000259" key="11">
    <source>
        <dbReference type="SMART" id="SM00475"/>
    </source>
</evidence>
<dbReference type="PANTHER" id="PTHR10133">
    <property type="entry name" value="DNA POLYMERASE I"/>
    <property type="match status" value="1"/>
</dbReference>
<dbReference type="GO" id="GO:0008409">
    <property type="term" value="F:5'-3' exonuclease activity"/>
    <property type="evidence" value="ECO:0007669"/>
    <property type="project" value="InterPro"/>
</dbReference>
<comment type="catalytic activity">
    <reaction evidence="10">
        <text>DNA(n) + a 2'-deoxyribonucleoside 5'-triphosphate = DNA(n+1) + diphosphate</text>
        <dbReference type="Rhea" id="RHEA:22508"/>
        <dbReference type="Rhea" id="RHEA-COMP:17339"/>
        <dbReference type="Rhea" id="RHEA-COMP:17340"/>
        <dbReference type="ChEBI" id="CHEBI:33019"/>
        <dbReference type="ChEBI" id="CHEBI:61560"/>
        <dbReference type="ChEBI" id="CHEBI:173112"/>
        <dbReference type="EC" id="2.7.7.7"/>
    </reaction>
</comment>
<dbReference type="SUPFAM" id="SSF88723">
    <property type="entry name" value="PIN domain-like"/>
    <property type="match status" value="1"/>
</dbReference>
<dbReference type="GO" id="GO:0006261">
    <property type="term" value="P:DNA-templated DNA replication"/>
    <property type="evidence" value="ECO:0007669"/>
    <property type="project" value="InterPro"/>
</dbReference>
<dbReference type="GO" id="GO:0003887">
    <property type="term" value="F:DNA-directed DNA polymerase activity"/>
    <property type="evidence" value="ECO:0007669"/>
    <property type="project" value="UniProtKB-KW"/>
</dbReference>
<accession>A0A2H0N7Y6</accession>
<evidence type="ECO:0000256" key="1">
    <source>
        <dbReference type="ARBA" id="ARBA00007705"/>
    </source>
</evidence>
<dbReference type="SMART" id="SM00279">
    <property type="entry name" value="HhH2"/>
    <property type="match status" value="1"/>
</dbReference>
<feature type="non-terminal residue" evidence="13">
    <location>
        <position position="675"/>
    </location>
</feature>
<evidence type="ECO:0000256" key="3">
    <source>
        <dbReference type="ARBA" id="ARBA00022679"/>
    </source>
</evidence>
<dbReference type="Proteomes" id="UP000229893">
    <property type="component" value="Unassembled WGS sequence"/>
</dbReference>
<dbReference type="Gene3D" id="3.40.50.1010">
    <property type="entry name" value="5'-nuclease"/>
    <property type="match status" value="1"/>
</dbReference>
<gene>
    <name evidence="13" type="ORF">COV57_01485</name>
</gene>
<dbReference type="PANTHER" id="PTHR10133:SF27">
    <property type="entry name" value="DNA POLYMERASE NU"/>
    <property type="match status" value="1"/>
</dbReference>
<dbReference type="GO" id="GO:0003677">
    <property type="term" value="F:DNA binding"/>
    <property type="evidence" value="ECO:0007669"/>
    <property type="project" value="UniProtKB-KW"/>
</dbReference>
<dbReference type="InterPro" id="IPR020046">
    <property type="entry name" value="5-3_exonucl_a-hlix_arch_N"/>
</dbReference>
<dbReference type="InterPro" id="IPR008918">
    <property type="entry name" value="HhH2"/>
</dbReference>
<dbReference type="Gene3D" id="3.30.70.370">
    <property type="match status" value="1"/>
</dbReference>
<dbReference type="GO" id="GO:0006302">
    <property type="term" value="P:double-strand break repair"/>
    <property type="evidence" value="ECO:0007669"/>
    <property type="project" value="TreeGrafter"/>
</dbReference>
<keyword evidence="8" id="KW-0238">DNA-binding</keyword>
<evidence type="ECO:0000259" key="12">
    <source>
        <dbReference type="SMART" id="SM00482"/>
    </source>
</evidence>
<evidence type="ECO:0000256" key="6">
    <source>
        <dbReference type="ARBA" id="ARBA00022763"/>
    </source>
</evidence>
<evidence type="ECO:0000256" key="4">
    <source>
        <dbReference type="ARBA" id="ARBA00022695"/>
    </source>
</evidence>
<evidence type="ECO:0000256" key="10">
    <source>
        <dbReference type="ARBA" id="ARBA00049244"/>
    </source>
</evidence>
<comment type="similarity">
    <text evidence="1">Belongs to the DNA polymerase type-A family.</text>
</comment>
<dbReference type="Pfam" id="PF02739">
    <property type="entry name" value="5_3_exonuc_N"/>
    <property type="match status" value="1"/>
</dbReference>
<evidence type="ECO:0000256" key="8">
    <source>
        <dbReference type="ARBA" id="ARBA00023125"/>
    </source>
</evidence>
<evidence type="ECO:0000313" key="14">
    <source>
        <dbReference type="Proteomes" id="UP000229893"/>
    </source>
</evidence>
<keyword evidence="9" id="KW-0234">DNA repair</keyword>
<dbReference type="Pfam" id="PF00476">
    <property type="entry name" value="DNA_pol_A"/>
    <property type="match status" value="1"/>
</dbReference>
<dbReference type="AlphaFoldDB" id="A0A2H0N7Y6"/>
<evidence type="ECO:0000256" key="2">
    <source>
        <dbReference type="ARBA" id="ARBA00012417"/>
    </source>
</evidence>